<dbReference type="AlphaFoldDB" id="A0A1N7FSZ6"/>
<keyword evidence="1" id="KW-0472">Membrane</keyword>
<reference evidence="2 3" key="1">
    <citation type="submission" date="2017-01" db="EMBL/GenBank/DDBJ databases">
        <authorList>
            <person name="Mah S.A."/>
            <person name="Swanson W.J."/>
            <person name="Moy G.W."/>
            <person name="Vacquier V.D."/>
        </authorList>
    </citation>
    <scope>NUCLEOTIDE SEQUENCE [LARGE SCALE GENOMIC DNA]</scope>
    <source>
        <strain evidence="2 3">CGMCC 1.8909</strain>
    </source>
</reference>
<feature type="transmembrane region" description="Helical" evidence="1">
    <location>
        <begin position="12"/>
        <end position="32"/>
    </location>
</feature>
<gene>
    <name evidence="2" type="ORF">SAMN05421809_3480</name>
</gene>
<keyword evidence="1" id="KW-1133">Transmembrane helix</keyword>
<evidence type="ECO:0000256" key="1">
    <source>
        <dbReference type="SAM" id="Phobius"/>
    </source>
</evidence>
<dbReference type="RefSeq" id="WP_139327057.1">
    <property type="nucleotide sequence ID" value="NZ_CP019327.1"/>
</dbReference>
<feature type="transmembrane region" description="Helical" evidence="1">
    <location>
        <begin position="95"/>
        <end position="114"/>
    </location>
</feature>
<sequence length="125" mass="12948">MSGRSTVGRRAARNRPLVVVFGVLVVLQVLVLHSSIQDGGIDQISMGLGGVYAAVVLLLAALFEASMTHVTGLAFTGGMTGFAAIAYASAPTSQYAGAVVIFALGSLYCGWQVYRARTSCAHSHS</sequence>
<feature type="transmembrane region" description="Helical" evidence="1">
    <location>
        <begin position="70"/>
        <end position="89"/>
    </location>
</feature>
<feature type="transmembrane region" description="Helical" evidence="1">
    <location>
        <begin position="44"/>
        <end position="63"/>
    </location>
</feature>
<dbReference type="Proteomes" id="UP000185687">
    <property type="component" value="Unassembled WGS sequence"/>
</dbReference>
<keyword evidence="3" id="KW-1185">Reference proteome</keyword>
<evidence type="ECO:0000313" key="3">
    <source>
        <dbReference type="Proteomes" id="UP000185687"/>
    </source>
</evidence>
<dbReference type="GeneID" id="43330883"/>
<evidence type="ECO:0000313" key="2">
    <source>
        <dbReference type="EMBL" id="SIS03468.1"/>
    </source>
</evidence>
<keyword evidence="1" id="KW-0812">Transmembrane</keyword>
<protein>
    <submittedName>
        <fullName evidence="2">Uncharacterized protein</fullName>
    </submittedName>
</protein>
<dbReference type="EMBL" id="FTNP01000007">
    <property type="protein sequence ID" value="SIS03468.1"/>
    <property type="molecule type" value="Genomic_DNA"/>
</dbReference>
<accession>A0A1N7FSZ6</accession>
<name>A0A1N7FSZ6_9EURY</name>
<organism evidence="2 3">
    <name type="scientific">Natronorubrum daqingense</name>
    <dbReference type="NCBI Taxonomy" id="588898"/>
    <lineage>
        <taxon>Archaea</taxon>
        <taxon>Methanobacteriati</taxon>
        <taxon>Methanobacteriota</taxon>
        <taxon>Stenosarchaea group</taxon>
        <taxon>Halobacteria</taxon>
        <taxon>Halobacteriales</taxon>
        <taxon>Natrialbaceae</taxon>
        <taxon>Natronorubrum</taxon>
    </lineage>
</organism>
<proteinExistence type="predicted"/>